<evidence type="ECO:0000313" key="9">
    <source>
        <dbReference type="EMBL" id="TMW69661.1"/>
    </source>
</evidence>
<dbReference type="EMBL" id="SPLM01000001">
    <property type="protein sequence ID" value="TMW69661.1"/>
    <property type="molecule type" value="Genomic_DNA"/>
</dbReference>
<feature type="transmembrane region" description="Helical" evidence="8">
    <location>
        <begin position="52"/>
        <end position="69"/>
    </location>
</feature>
<sequence length="112" mass="12477">MSAMEEMDKDVEFFSMESMKHNEQLVDFCRTAMCVVSGCIAGVMGLQGLSGFALMVALYVVTSLALLVFKLGFDLKTYFNIGLVGFVFSGLFGHLLSYILFWTLSYGLVHIY</sequence>
<feature type="transmembrane region" description="Helical" evidence="8">
    <location>
        <begin position="81"/>
        <end position="104"/>
    </location>
</feature>
<evidence type="ECO:0000313" key="10">
    <source>
        <dbReference type="Proteomes" id="UP000794436"/>
    </source>
</evidence>
<proteinExistence type="inferred from homology"/>
<dbReference type="AlphaFoldDB" id="A0A8K1FNR1"/>
<dbReference type="InterPro" id="IPR008504">
    <property type="entry name" value="Emc6"/>
</dbReference>
<evidence type="ECO:0000256" key="2">
    <source>
        <dbReference type="ARBA" id="ARBA00009436"/>
    </source>
</evidence>
<evidence type="ECO:0000256" key="7">
    <source>
        <dbReference type="ARBA" id="ARBA00023136"/>
    </source>
</evidence>
<evidence type="ECO:0000256" key="4">
    <source>
        <dbReference type="ARBA" id="ARBA00022692"/>
    </source>
</evidence>
<accession>A0A8K1FNR1</accession>
<dbReference type="OrthoDB" id="16510at2759"/>
<dbReference type="Pfam" id="PF07019">
    <property type="entry name" value="EMC6"/>
    <property type="match status" value="1"/>
</dbReference>
<name>A0A8K1FNR1_PYTOL</name>
<dbReference type="GO" id="GO:0000045">
    <property type="term" value="P:autophagosome assembly"/>
    <property type="evidence" value="ECO:0007669"/>
    <property type="project" value="TreeGrafter"/>
</dbReference>
<dbReference type="GO" id="GO:0034975">
    <property type="term" value="P:protein folding in endoplasmic reticulum"/>
    <property type="evidence" value="ECO:0007669"/>
    <property type="project" value="TreeGrafter"/>
</dbReference>
<keyword evidence="10" id="KW-1185">Reference proteome</keyword>
<gene>
    <name evidence="9" type="ORF">Poli38472_001817</name>
</gene>
<comment type="subcellular location">
    <subcellularLocation>
        <location evidence="1">Endoplasmic reticulum membrane</location>
        <topology evidence="1">Multi-pass membrane protein</topology>
    </subcellularLocation>
</comment>
<dbReference type="PANTHER" id="PTHR20994:SF0">
    <property type="entry name" value="ER MEMBRANE PROTEIN COMPLEX SUBUNIT 6"/>
    <property type="match status" value="1"/>
</dbReference>
<organism evidence="9 10">
    <name type="scientific">Pythium oligandrum</name>
    <name type="common">Mycoparasitic fungus</name>
    <dbReference type="NCBI Taxonomy" id="41045"/>
    <lineage>
        <taxon>Eukaryota</taxon>
        <taxon>Sar</taxon>
        <taxon>Stramenopiles</taxon>
        <taxon>Oomycota</taxon>
        <taxon>Peronosporomycetes</taxon>
        <taxon>Pythiales</taxon>
        <taxon>Pythiaceae</taxon>
        <taxon>Pythium</taxon>
    </lineage>
</organism>
<keyword evidence="7 8" id="KW-0472">Membrane</keyword>
<evidence type="ECO:0000256" key="8">
    <source>
        <dbReference type="SAM" id="Phobius"/>
    </source>
</evidence>
<keyword evidence="5" id="KW-0256">Endoplasmic reticulum</keyword>
<reference evidence="9" key="1">
    <citation type="submission" date="2019-03" db="EMBL/GenBank/DDBJ databases">
        <title>Long read genome sequence of the mycoparasitic Pythium oligandrum ATCC 38472 isolated from sugarbeet rhizosphere.</title>
        <authorList>
            <person name="Gaulin E."/>
        </authorList>
    </citation>
    <scope>NUCLEOTIDE SEQUENCE</scope>
    <source>
        <strain evidence="9">ATCC 38472_TT</strain>
    </source>
</reference>
<keyword evidence="6 8" id="KW-1133">Transmembrane helix</keyword>
<dbReference type="GO" id="GO:0072546">
    <property type="term" value="C:EMC complex"/>
    <property type="evidence" value="ECO:0007669"/>
    <property type="project" value="InterPro"/>
</dbReference>
<dbReference type="Proteomes" id="UP000794436">
    <property type="component" value="Unassembled WGS sequence"/>
</dbReference>
<evidence type="ECO:0000256" key="1">
    <source>
        <dbReference type="ARBA" id="ARBA00004477"/>
    </source>
</evidence>
<evidence type="ECO:0000256" key="5">
    <source>
        <dbReference type="ARBA" id="ARBA00022824"/>
    </source>
</evidence>
<evidence type="ECO:0000256" key="3">
    <source>
        <dbReference type="ARBA" id="ARBA00020827"/>
    </source>
</evidence>
<comment type="caution">
    <text evidence="9">The sequence shown here is derived from an EMBL/GenBank/DDBJ whole genome shotgun (WGS) entry which is preliminary data.</text>
</comment>
<dbReference type="InterPro" id="IPR029008">
    <property type="entry name" value="EMC6-like"/>
</dbReference>
<keyword evidence="4 8" id="KW-0812">Transmembrane</keyword>
<comment type="similarity">
    <text evidence="2">Belongs to the EMC6 family.</text>
</comment>
<evidence type="ECO:0000256" key="6">
    <source>
        <dbReference type="ARBA" id="ARBA00022989"/>
    </source>
</evidence>
<dbReference type="PANTHER" id="PTHR20994">
    <property type="entry name" value="ER MEMBRANE PROTEIN COMPLEX SUBUNIT 6"/>
    <property type="match status" value="1"/>
</dbReference>
<protein>
    <recommendedName>
        <fullName evidence="3">ER membrane protein complex subunit 6</fullName>
    </recommendedName>
</protein>